<evidence type="ECO:0000313" key="3">
    <source>
        <dbReference type="Proteomes" id="UP000186601"/>
    </source>
</evidence>
<comment type="caution">
    <text evidence="2">The sequence shown here is derived from an EMBL/GenBank/DDBJ whole genome shotgun (WGS) entry which is preliminary data.</text>
</comment>
<evidence type="ECO:0000313" key="2">
    <source>
        <dbReference type="EMBL" id="PSS29610.1"/>
    </source>
</evidence>
<name>A0A2R6RHU7_9APHY</name>
<organism evidence="2 3">
    <name type="scientific">Hermanssonia centrifuga</name>
    <dbReference type="NCBI Taxonomy" id="98765"/>
    <lineage>
        <taxon>Eukaryota</taxon>
        <taxon>Fungi</taxon>
        <taxon>Dikarya</taxon>
        <taxon>Basidiomycota</taxon>
        <taxon>Agaricomycotina</taxon>
        <taxon>Agaricomycetes</taxon>
        <taxon>Polyporales</taxon>
        <taxon>Meruliaceae</taxon>
        <taxon>Hermanssonia</taxon>
    </lineage>
</organism>
<proteinExistence type="predicted"/>
<protein>
    <recommendedName>
        <fullName evidence="4">F-box domain-containing protein</fullName>
    </recommendedName>
</protein>
<dbReference type="AlphaFoldDB" id="A0A2R6RHU7"/>
<sequence length="461" mass="51621">MVVYITDLPPELHCAILDQADEDSLQVTALSLSRALPYSHIPKYYFFRHIRLKQAQQVIRLESHLRKSPEDAAIVETFALWCWAVDADVFGAYFDSTLLALSRWPRASLPTISVTQDTLNSTIAPSGFAQPLVFFRLEPLQTLARASYTSTVVNFRLRIPGREIAKYLALHSRSLPSVELLDLATSNVKQNDISQLMFRLRNLRYLILDGCPLVSQRADAPEAAGAEALSQWMSLGKTMACAGIDGTRARERKLKRWLEQNYIAAPQEQATEEQIQPRRVRRGRRGVATATISLRASPPKTTTRLPSQSGHVNNQTPIPRIRILPPVPALHSVTVTAPMISPNGPEFDTRKEAMRVAFEQGWAEGISMLQNQRAIMRTSWGRGMRVVQFAPPDITLWEDCRETEDDGEEGLEGLVDLQTGEEFDLLDERGPTLCFAGPDRGINHAAGCAHEVGWRVFKDNL</sequence>
<dbReference type="OrthoDB" id="3353982at2759"/>
<dbReference type="EMBL" id="MLYV02000256">
    <property type="protein sequence ID" value="PSS29610.1"/>
    <property type="molecule type" value="Genomic_DNA"/>
</dbReference>
<dbReference type="Proteomes" id="UP000186601">
    <property type="component" value="Unassembled WGS sequence"/>
</dbReference>
<feature type="region of interest" description="Disordered" evidence="1">
    <location>
        <begin position="269"/>
        <end position="318"/>
    </location>
</feature>
<keyword evidence="3" id="KW-1185">Reference proteome</keyword>
<evidence type="ECO:0008006" key="4">
    <source>
        <dbReference type="Google" id="ProtNLM"/>
    </source>
</evidence>
<accession>A0A2R6RHU7</accession>
<evidence type="ECO:0000256" key="1">
    <source>
        <dbReference type="SAM" id="MobiDB-lite"/>
    </source>
</evidence>
<reference evidence="2 3" key="1">
    <citation type="submission" date="2018-02" db="EMBL/GenBank/DDBJ databases">
        <title>Genome sequence of the basidiomycete white-rot fungus Phlebia centrifuga.</title>
        <authorList>
            <person name="Granchi Z."/>
            <person name="Peng M."/>
            <person name="de Vries R.P."/>
            <person name="Hilden K."/>
            <person name="Makela M.R."/>
            <person name="Grigoriev I."/>
            <person name="Riley R."/>
        </authorList>
    </citation>
    <scope>NUCLEOTIDE SEQUENCE [LARGE SCALE GENOMIC DNA]</scope>
    <source>
        <strain evidence="2 3">FBCC195</strain>
    </source>
</reference>
<feature type="compositionally biased region" description="Polar residues" evidence="1">
    <location>
        <begin position="299"/>
        <end position="316"/>
    </location>
</feature>
<gene>
    <name evidence="2" type="ORF">PHLCEN_2v2758</name>
</gene>